<accession>A0A9Q0LSR6</accession>
<feature type="chain" id="PRO_5040180292" evidence="1">
    <location>
        <begin position="19"/>
        <end position="325"/>
    </location>
</feature>
<organism evidence="2 3">
    <name type="scientific">Anaeramoeba ignava</name>
    <name type="common">Anaerobic marine amoeba</name>
    <dbReference type="NCBI Taxonomy" id="1746090"/>
    <lineage>
        <taxon>Eukaryota</taxon>
        <taxon>Metamonada</taxon>
        <taxon>Anaeramoebidae</taxon>
        <taxon>Anaeramoeba</taxon>
    </lineage>
</organism>
<dbReference type="Proteomes" id="UP001149090">
    <property type="component" value="Unassembled WGS sequence"/>
</dbReference>
<protein>
    <submittedName>
        <fullName evidence="2">Uncharacterized protein</fullName>
    </submittedName>
</protein>
<name>A0A9Q0LSR6_ANAIG</name>
<keyword evidence="1" id="KW-0732">Signal</keyword>
<evidence type="ECO:0000256" key="1">
    <source>
        <dbReference type="SAM" id="SignalP"/>
    </source>
</evidence>
<gene>
    <name evidence="2" type="ORF">M0811_04227</name>
</gene>
<feature type="signal peptide" evidence="1">
    <location>
        <begin position="1"/>
        <end position="18"/>
    </location>
</feature>
<dbReference type="AlphaFoldDB" id="A0A9Q0LSR6"/>
<reference evidence="2" key="1">
    <citation type="submission" date="2022-10" db="EMBL/GenBank/DDBJ databases">
        <title>Novel sulphate-reducing endosymbionts in the free-living metamonad Anaeramoeba.</title>
        <authorList>
            <person name="Jerlstrom-Hultqvist J."/>
            <person name="Cepicka I."/>
            <person name="Gallot-Lavallee L."/>
            <person name="Salas-Leiva D."/>
            <person name="Curtis B.A."/>
            <person name="Zahonova K."/>
            <person name="Pipaliya S."/>
            <person name="Dacks J."/>
            <person name="Roger A.J."/>
        </authorList>
    </citation>
    <scope>NUCLEOTIDE SEQUENCE</scope>
    <source>
        <strain evidence="2">BMAN</strain>
    </source>
</reference>
<keyword evidence="3" id="KW-1185">Reference proteome</keyword>
<sequence length="325" mass="38202">MLSFLYLVIGFGIGLLLTGSNQPNSKNSFQIVPEKILIEMISVHKLEHYRPTQMTKNTPLVSFHSLSVYYNYAYAKNFGYGFLRLNIFHKRDDPNYFDPIFENDGNFQRYFDWDVFPATYYLFQKTDYDIVVYISENAIFGDFQTRIETLVEKQKSHLQNVSLIIGSKKGDLGKNLDPRMMIFFKNEKTLKFLSEWYNTPFRKEEWKEYVGVNGLEKALNEVIYPNYKNDIIVIPSVFGNGDNEGNSLMENYLLEENNLVVNQLISSLAIHLRNSYSRQIGKFQLNPEVFCPEFNSEDETEPEIKSQYEFQARLKAKFELEKKKR</sequence>
<dbReference type="EMBL" id="JAPDFW010000033">
    <property type="protein sequence ID" value="KAJ5079206.1"/>
    <property type="molecule type" value="Genomic_DNA"/>
</dbReference>
<proteinExistence type="predicted"/>
<evidence type="ECO:0000313" key="2">
    <source>
        <dbReference type="EMBL" id="KAJ5079206.1"/>
    </source>
</evidence>
<comment type="caution">
    <text evidence="2">The sequence shown here is derived from an EMBL/GenBank/DDBJ whole genome shotgun (WGS) entry which is preliminary data.</text>
</comment>
<evidence type="ECO:0000313" key="3">
    <source>
        <dbReference type="Proteomes" id="UP001149090"/>
    </source>
</evidence>